<name>A0ACC2RSB0_9FUNG</name>
<dbReference type="Proteomes" id="UP001165960">
    <property type="component" value="Unassembled WGS sequence"/>
</dbReference>
<keyword evidence="2" id="KW-1185">Reference proteome</keyword>
<gene>
    <name evidence="1" type="ORF">DSO57_1028820</name>
</gene>
<dbReference type="EMBL" id="QTSX02006575">
    <property type="protein sequence ID" value="KAJ9052970.1"/>
    <property type="molecule type" value="Genomic_DNA"/>
</dbReference>
<comment type="caution">
    <text evidence="1">The sequence shown here is derived from an EMBL/GenBank/DDBJ whole genome shotgun (WGS) entry which is preliminary data.</text>
</comment>
<reference evidence="1" key="1">
    <citation type="submission" date="2022-04" db="EMBL/GenBank/DDBJ databases">
        <title>Genome of the entomopathogenic fungus Entomophthora muscae.</title>
        <authorList>
            <person name="Elya C."/>
            <person name="Lovett B.R."/>
            <person name="Lee E."/>
            <person name="Macias A.M."/>
            <person name="Hajek A.E."/>
            <person name="De Bivort B.L."/>
            <person name="Kasson M.T."/>
            <person name="De Fine Licht H.H."/>
            <person name="Stajich J.E."/>
        </authorList>
    </citation>
    <scope>NUCLEOTIDE SEQUENCE</scope>
    <source>
        <strain evidence="1">Berkeley</strain>
    </source>
</reference>
<proteinExistence type="predicted"/>
<protein>
    <submittedName>
        <fullName evidence="1">Uncharacterized protein</fullName>
    </submittedName>
</protein>
<sequence>MPLVEQLCGKLFKVNLKNTQNSLRKIINHTPYPEWKIGVQFIDLDHIKELNSTYRNVHRPTDILSFPFHEPCSPGILPNLREISSDGRIVEEMKNFGDLYLCLPYIQNMCQQYNFSIEERLPTLLVHGVCHLMGYDHETDADYQVMSRVEDKLLLSYWSWRNELAKSQNMIHLEPIDSSA</sequence>
<evidence type="ECO:0000313" key="1">
    <source>
        <dbReference type="EMBL" id="KAJ9052970.1"/>
    </source>
</evidence>
<evidence type="ECO:0000313" key="2">
    <source>
        <dbReference type="Proteomes" id="UP001165960"/>
    </source>
</evidence>
<accession>A0ACC2RSB0</accession>
<organism evidence="1 2">
    <name type="scientific">Entomophthora muscae</name>
    <dbReference type="NCBI Taxonomy" id="34485"/>
    <lineage>
        <taxon>Eukaryota</taxon>
        <taxon>Fungi</taxon>
        <taxon>Fungi incertae sedis</taxon>
        <taxon>Zoopagomycota</taxon>
        <taxon>Entomophthoromycotina</taxon>
        <taxon>Entomophthoromycetes</taxon>
        <taxon>Entomophthorales</taxon>
        <taxon>Entomophthoraceae</taxon>
        <taxon>Entomophthora</taxon>
    </lineage>
</organism>